<comment type="caution">
    <text evidence="1">The sequence shown here is derived from an EMBL/GenBank/DDBJ whole genome shotgun (WGS) entry which is preliminary data.</text>
</comment>
<protein>
    <submittedName>
        <fullName evidence="1">Uncharacterized protein</fullName>
    </submittedName>
</protein>
<dbReference type="EMBL" id="VSSQ01059189">
    <property type="protein sequence ID" value="MPN12777.1"/>
    <property type="molecule type" value="Genomic_DNA"/>
</dbReference>
<dbReference type="InterPro" id="IPR009014">
    <property type="entry name" value="Transketo_C/PFOR_II"/>
</dbReference>
<dbReference type="SUPFAM" id="SSF52922">
    <property type="entry name" value="TK C-terminal domain-like"/>
    <property type="match status" value="1"/>
</dbReference>
<accession>A0A645FEP3</accession>
<gene>
    <name evidence="1" type="ORF">SDC9_160097</name>
</gene>
<sequence length="76" mass="8164">MATTVQNLAFDDLDAPVVVVGARNHVTPAPELEDLFFPQPSWILDAINERIVPLPGHTPTANYTSGEAIRRGALGV</sequence>
<evidence type="ECO:0000313" key="1">
    <source>
        <dbReference type="EMBL" id="MPN12777.1"/>
    </source>
</evidence>
<name>A0A645FEP3_9ZZZZ</name>
<proteinExistence type="predicted"/>
<reference evidence="1" key="1">
    <citation type="submission" date="2019-08" db="EMBL/GenBank/DDBJ databases">
        <authorList>
            <person name="Kucharzyk K."/>
            <person name="Murdoch R.W."/>
            <person name="Higgins S."/>
            <person name="Loffler F."/>
        </authorList>
    </citation>
    <scope>NUCLEOTIDE SEQUENCE</scope>
</reference>
<dbReference type="AlphaFoldDB" id="A0A645FEP3"/>
<organism evidence="1">
    <name type="scientific">bioreactor metagenome</name>
    <dbReference type="NCBI Taxonomy" id="1076179"/>
    <lineage>
        <taxon>unclassified sequences</taxon>
        <taxon>metagenomes</taxon>
        <taxon>ecological metagenomes</taxon>
    </lineage>
</organism>